<protein>
    <submittedName>
        <fullName evidence="2">GCN5-related N-acetyltransferase</fullName>
    </submittedName>
</protein>
<dbReference type="EMBL" id="ANOG01000748">
    <property type="protein sequence ID" value="EMI17768.1"/>
    <property type="molecule type" value="Genomic_DNA"/>
</dbReference>
<sequence>MRVRIRQYRTSDTDAVLEAVLESKRELTPWMSWCHADYGRADAETWVNSRSEAWQQNQQWSFVIVDPHDKLLGTCGFHQLDLLNGNAELGYWVRTRYAGQGVATQTIRLACDWAFREQGLHRIEILTAIENRASQRVAEKAGAVREAILRQRLRLGTQWHDAVLSTVLNDDHPSQRDGQRCTWT</sequence>
<dbReference type="Gene3D" id="3.40.630.30">
    <property type="match status" value="1"/>
</dbReference>
<accession>M5RE80</accession>
<dbReference type="AlphaFoldDB" id="M5RE80"/>
<dbReference type="InterPro" id="IPR051908">
    <property type="entry name" value="Ribosomal_N-acetyltransferase"/>
</dbReference>
<evidence type="ECO:0000259" key="1">
    <source>
        <dbReference type="PROSITE" id="PS51186"/>
    </source>
</evidence>
<dbReference type="Pfam" id="PF13302">
    <property type="entry name" value="Acetyltransf_3"/>
    <property type="match status" value="1"/>
</dbReference>
<organism evidence="2 3">
    <name type="scientific">Rhodopirellula maiorica SM1</name>
    <dbReference type="NCBI Taxonomy" id="1265738"/>
    <lineage>
        <taxon>Bacteria</taxon>
        <taxon>Pseudomonadati</taxon>
        <taxon>Planctomycetota</taxon>
        <taxon>Planctomycetia</taxon>
        <taxon>Pirellulales</taxon>
        <taxon>Pirellulaceae</taxon>
        <taxon>Novipirellula</taxon>
    </lineage>
</organism>
<dbReference type="GO" id="GO:0005737">
    <property type="term" value="C:cytoplasm"/>
    <property type="evidence" value="ECO:0007669"/>
    <property type="project" value="TreeGrafter"/>
</dbReference>
<keyword evidence="2" id="KW-0808">Transferase</keyword>
<reference evidence="2 3" key="1">
    <citation type="journal article" date="2013" name="Mar. Genomics">
        <title>Expression of sulfatases in Rhodopirellula baltica and the diversity of sulfatases in the genus Rhodopirellula.</title>
        <authorList>
            <person name="Wegner C.E."/>
            <person name="Richter-Heitmann T."/>
            <person name="Klindworth A."/>
            <person name="Klockow C."/>
            <person name="Richter M."/>
            <person name="Achstetter T."/>
            <person name="Glockner F.O."/>
            <person name="Harder J."/>
        </authorList>
    </citation>
    <scope>NUCLEOTIDE SEQUENCE [LARGE SCALE GENOMIC DNA]</scope>
    <source>
        <strain evidence="2 3">SM1</strain>
    </source>
</reference>
<dbReference type="PANTHER" id="PTHR43441:SF10">
    <property type="entry name" value="ACETYLTRANSFERASE"/>
    <property type="match status" value="1"/>
</dbReference>
<dbReference type="SUPFAM" id="SSF55729">
    <property type="entry name" value="Acyl-CoA N-acyltransferases (Nat)"/>
    <property type="match status" value="1"/>
</dbReference>
<dbReference type="GO" id="GO:0008999">
    <property type="term" value="F:protein-N-terminal-alanine acetyltransferase activity"/>
    <property type="evidence" value="ECO:0007669"/>
    <property type="project" value="TreeGrafter"/>
</dbReference>
<feature type="domain" description="N-acetyltransferase" evidence="1">
    <location>
        <begin position="3"/>
        <end position="170"/>
    </location>
</feature>
<dbReference type="OrthoDB" id="9799321at2"/>
<dbReference type="InterPro" id="IPR016181">
    <property type="entry name" value="Acyl_CoA_acyltransferase"/>
</dbReference>
<dbReference type="PANTHER" id="PTHR43441">
    <property type="entry name" value="RIBOSOMAL-PROTEIN-SERINE ACETYLTRANSFERASE"/>
    <property type="match status" value="1"/>
</dbReference>
<dbReference type="RefSeq" id="WP_008702798.1">
    <property type="nucleotide sequence ID" value="NZ_ANOG01000748.1"/>
</dbReference>
<dbReference type="Proteomes" id="UP000011991">
    <property type="component" value="Unassembled WGS sequence"/>
</dbReference>
<keyword evidence="3" id="KW-1185">Reference proteome</keyword>
<dbReference type="PATRIC" id="fig|1265738.3.peg.5315"/>
<gene>
    <name evidence="2" type="ORF">RMSM_05294</name>
</gene>
<evidence type="ECO:0000313" key="3">
    <source>
        <dbReference type="Proteomes" id="UP000011991"/>
    </source>
</evidence>
<dbReference type="PROSITE" id="PS51186">
    <property type="entry name" value="GNAT"/>
    <property type="match status" value="1"/>
</dbReference>
<name>M5RE80_9BACT</name>
<comment type="caution">
    <text evidence="2">The sequence shown here is derived from an EMBL/GenBank/DDBJ whole genome shotgun (WGS) entry which is preliminary data.</text>
</comment>
<evidence type="ECO:0000313" key="2">
    <source>
        <dbReference type="EMBL" id="EMI17768.1"/>
    </source>
</evidence>
<dbReference type="CDD" id="cd04301">
    <property type="entry name" value="NAT_SF"/>
    <property type="match status" value="1"/>
</dbReference>
<proteinExistence type="predicted"/>
<dbReference type="GO" id="GO:1990189">
    <property type="term" value="F:protein N-terminal-serine acetyltransferase activity"/>
    <property type="evidence" value="ECO:0007669"/>
    <property type="project" value="TreeGrafter"/>
</dbReference>
<dbReference type="InterPro" id="IPR000182">
    <property type="entry name" value="GNAT_dom"/>
</dbReference>